<dbReference type="Pfam" id="PF05978">
    <property type="entry name" value="UNC-93"/>
    <property type="match status" value="1"/>
</dbReference>
<keyword evidence="7" id="KW-1185">Reference proteome</keyword>
<dbReference type="OrthoDB" id="196103at2759"/>
<evidence type="ECO:0000256" key="5">
    <source>
        <dbReference type="SAM" id="Phobius"/>
    </source>
</evidence>
<organism evidence="6 7">
    <name type="scientific">Colletotrichum musicola</name>
    <dbReference type="NCBI Taxonomy" id="2175873"/>
    <lineage>
        <taxon>Eukaryota</taxon>
        <taxon>Fungi</taxon>
        <taxon>Dikarya</taxon>
        <taxon>Ascomycota</taxon>
        <taxon>Pezizomycotina</taxon>
        <taxon>Sordariomycetes</taxon>
        <taxon>Hypocreomycetidae</taxon>
        <taxon>Glomerellales</taxon>
        <taxon>Glomerellaceae</taxon>
        <taxon>Colletotrichum</taxon>
        <taxon>Colletotrichum orchidearum species complex</taxon>
    </lineage>
</organism>
<feature type="transmembrane region" description="Helical" evidence="5">
    <location>
        <begin position="330"/>
        <end position="348"/>
    </location>
</feature>
<evidence type="ECO:0000256" key="4">
    <source>
        <dbReference type="ARBA" id="ARBA00023136"/>
    </source>
</evidence>
<dbReference type="AlphaFoldDB" id="A0A8H6K8W2"/>
<feature type="transmembrane region" description="Helical" evidence="5">
    <location>
        <begin position="79"/>
        <end position="99"/>
    </location>
</feature>
<dbReference type="EMBL" id="WIGM01000376">
    <property type="protein sequence ID" value="KAF6827202.1"/>
    <property type="molecule type" value="Genomic_DNA"/>
</dbReference>
<evidence type="ECO:0000256" key="3">
    <source>
        <dbReference type="ARBA" id="ARBA00022989"/>
    </source>
</evidence>
<keyword evidence="2 5" id="KW-0812">Transmembrane</keyword>
<gene>
    <name evidence="6" type="ORF">CMUS01_09117</name>
</gene>
<feature type="transmembrane region" description="Helical" evidence="5">
    <location>
        <begin position="295"/>
        <end position="318"/>
    </location>
</feature>
<feature type="transmembrane region" description="Helical" evidence="5">
    <location>
        <begin position="173"/>
        <end position="194"/>
    </location>
</feature>
<keyword evidence="3 5" id="KW-1133">Transmembrane helix</keyword>
<dbReference type="Gene3D" id="1.20.1250.20">
    <property type="entry name" value="MFS general substrate transporter like domains"/>
    <property type="match status" value="1"/>
</dbReference>
<evidence type="ECO:0000313" key="7">
    <source>
        <dbReference type="Proteomes" id="UP000639643"/>
    </source>
</evidence>
<name>A0A8H6K8W2_9PEZI</name>
<reference evidence="6" key="1">
    <citation type="journal article" date="2020" name="Phytopathology">
        <title>Genome Sequence Resources of Colletotrichum truncatum, C. plurivorum, C. musicola, and C. sojae: Four Species Pathogenic to Soybean (Glycine max).</title>
        <authorList>
            <person name="Rogerio F."/>
            <person name="Boufleur T.R."/>
            <person name="Ciampi-Guillardi M."/>
            <person name="Sukno S.A."/>
            <person name="Thon M.R."/>
            <person name="Massola Junior N.S."/>
            <person name="Baroncelli R."/>
        </authorList>
    </citation>
    <scope>NUCLEOTIDE SEQUENCE</scope>
    <source>
        <strain evidence="6">LFN0074</strain>
    </source>
</reference>
<feature type="transmembrane region" description="Helical" evidence="5">
    <location>
        <begin position="206"/>
        <end position="226"/>
    </location>
</feature>
<dbReference type="InterPro" id="IPR036259">
    <property type="entry name" value="MFS_trans_sf"/>
</dbReference>
<evidence type="ECO:0000256" key="2">
    <source>
        <dbReference type="ARBA" id="ARBA00022692"/>
    </source>
</evidence>
<dbReference type="SUPFAM" id="SSF103473">
    <property type="entry name" value="MFS general substrate transporter"/>
    <property type="match status" value="1"/>
</dbReference>
<dbReference type="InterPro" id="IPR051617">
    <property type="entry name" value="UNC-93-like_regulator"/>
</dbReference>
<protein>
    <submittedName>
        <fullName evidence="6">DUF895 domain membrane protein</fullName>
    </submittedName>
</protein>
<feature type="transmembrane region" description="Helical" evidence="5">
    <location>
        <begin position="46"/>
        <end position="67"/>
    </location>
</feature>
<sequence length="492" mass="53554">NQPGCCKLNPSVACDSSILVVPKQQDHPIRLLNMAFARLKEFYRSCLFQIIIVGLVAFCEPGIWTALNNLGAGGNASPFLNNAANALTYGLMSVGCFIAGGITNKITAKWTLFIGAAFYTPYAAGLYCNNRYGNEWFLLLGAGLCGVGASLLWASEAAIAVGYPEAEKRGRYVGIWMGIRQMGPLVGGAISLALNIKTSQKGKVTYTTYLGLVAISSLGAPLALLLSQPQKVVRTDGTKIPYMKKTNFATEARAIWKQLRNKYMLLLIPVFLAGQFGTTYQGNYLTTYFTVRSRALASFLTAVVGAAANITTGAILDLKRFDRSTKSKAVYVLVLVFVTASWAWNAAVETRLSAMPEPPSLDLGDGPLFNSAFAVYMFFRFFYEVLQTYVYWLMAEIRGAQGEGDVARTTGILRSWESIGSTIAYAVGATHWPNKNQMILGFVLWAATVPFTLLAVFGNWDVSGEEDDVLENSDETESDLERVAVRGKTADV</sequence>
<feature type="non-terminal residue" evidence="6">
    <location>
        <position position="1"/>
    </location>
</feature>
<comment type="subcellular location">
    <subcellularLocation>
        <location evidence="1">Membrane</location>
        <topology evidence="1">Multi-pass membrane protein</topology>
    </subcellularLocation>
</comment>
<feature type="transmembrane region" description="Helical" evidence="5">
    <location>
        <begin position="136"/>
        <end position="161"/>
    </location>
</feature>
<comment type="caution">
    <text evidence="6">The sequence shown here is derived from an EMBL/GenBank/DDBJ whole genome shotgun (WGS) entry which is preliminary data.</text>
</comment>
<feature type="transmembrane region" description="Helical" evidence="5">
    <location>
        <begin position="106"/>
        <end position="124"/>
    </location>
</feature>
<dbReference type="InterPro" id="IPR010291">
    <property type="entry name" value="Ion_channel_UNC-93"/>
</dbReference>
<feature type="transmembrane region" description="Helical" evidence="5">
    <location>
        <begin position="263"/>
        <end position="283"/>
    </location>
</feature>
<dbReference type="GO" id="GO:0016020">
    <property type="term" value="C:membrane"/>
    <property type="evidence" value="ECO:0007669"/>
    <property type="project" value="UniProtKB-SubCell"/>
</dbReference>
<feature type="transmembrane region" description="Helical" evidence="5">
    <location>
        <begin position="439"/>
        <end position="460"/>
    </location>
</feature>
<evidence type="ECO:0000256" key="1">
    <source>
        <dbReference type="ARBA" id="ARBA00004141"/>
    </source>
</evidence>
<proteinExistence type="predicted"/>
<evidence type="ECO:0000313" key="6">
    <source>
        <dbReference type="EMBL" id="KAF6827202.1"/>
    </source>
</evidence>
<dbReference type="PANTHER" id="PTHR23294">
    <property type="entry name" value="ET TRANSLATION PRODUCT-RELATED"/>
    <property type="match status" value="1"/>
</dbReference>
<accession>A0A8H6K8W2</accession>
<dbReference type="Proteomes" id="UP000639643">
    <property type="component" value="Unassembled WGS sequence"/>
</dbReference>
<keyword evidence="4 5" id="KW-0472">Membrane</keyword>
<dbReference type="PANTHER" id="PTHR23294:SF57">
    <property type="entry name" value="CINA C-TERMINAL DOMAIN-CONTAINING PROTEIN"/>
    <property type="match status" value="1"/>
</dbReference>
<feature type="transmembrane region" description="Helical" evidence="5">
    <location>
        <begin position="368"/>
        <end position="386"/>
    </location>
</feature>